<evidence type="ECO:0000313" key="9">
    <source>
        <dbReference type="Proteomes" id="UP001374803"/>
    </source>
</evidence>
<protein>
    <recommendedName>
        <fullName evidence="7">Cytochrome c domain-containing protein</fullName>
    </recommendedName>
</protein>
<keyword evidence="2 6" id="KW-0479">Metal-binding</keyword>
<evidence type="ECO:0000256" key="5">
    <source>
        <dbReference type="ARBA" id="ARBA00023004"/>
    </source>
</evidence>
<evidence type="ECO:0000259" key="7">
    <source>
        <dbReference type="PROSITE" id="PS51007"/>
    </source>
</evidence>
<keyword evidence="4" id="KW-0560">Oxidoreductase</keyword>
<evidence type="ECO:0000256" key="2">
    <source>
        <dbReference type="ARBA" id="ARBA00022723"/>
    </source>
</evidence>
<name>A0ABZ2KY17_9BACT</name>
<dbReference type="InterPro" id="IPR009056">
    <property type="entry name" value="Cyt_c-like_dom"/>
</dbReference>
<evidence type="ECO:0000256" key="4">
    <source>
        <dbReference type="ARBA" id="ARBA00023002"/>
    </source>
</evidence>
<dbReference type="PANTHER" id="PTHR30600">
    <property type="entry name" value="CYTOCHROME C PEROXIDASE-RELATED"/>
    <property type="match status" value="1"/>
</dbReference>
<organism evidence="8 9">
    <name type="scientific">Pendulispora rubella</name>
    <dbReference type="NCBI Taxonomy" id="2741070"/>
    <lineage>
        <taxon>Bacteria</taxon>
        <taxon>Pseudomonadati</taxon>
        <taxon>Myxococcota</taxon>
        <taxon>Myxococcia</taxon>
        <taxon>Myxococcales</taxon>
        <taxon>Sorangiineae</taxon>
        <taxon>Pendulisporaceae</taxon>
        <taxon>Pendulispora</taxon>
    </lineage>
</organism>
<gene>
    <name evidence="8" type="ORF">LVJ94_30290</name>
</gene>
<dbReference type="PROSITE" id="PS51007">
    <property type="entry name" value="CYTC"/>
    <property type="match status" value="1"/>
</dbReference>
<dbReference type="PANTHER" id="PTHR30600:SF10">
    <property type="entry name" value="BLL6722 PROTEIN"/>
    <property type="match status" value="1"/>
</dbReference>
<keyword evidence="9" id="KW-1185">Reference proteome</keyword>
<keyword evidence="5 6" id="KW-0408">Iron</keyword>
<evidence type="ECO:0000256" key="1">
    <source>
        <dbReference type="ARBA" id="ARBA00022617"/>
    </source>
</evidence>
<feature type="domain" description="Cytochrome c" evidence="7">
    <location>
        <begin position="271"/>
        <end position="433"/>
    </location>
</feature>
<dbReference type="InterPro" id="IPR051395">
    <property type="entry name" value="Cytochrome_c_Peroxidase/MauG"/>
</dbReference>
<proteinExistence type="predicted"/>
<evidence type="ECO:0000313" key="8">
    <source>
        <dbReference type="EMBL" id="WXB01197.1"/>
    </source>
</evidence>
<evidence type="ECO:0000256" key="6">
    <source>
        <dbReference type="PROSITE-ProRule" id="PRU00433"/>
    </source>
</evidence>
<dbReference type="RefSeq" id="WP_394830807.1">
    <property type="nucleotide sequence ID" value="NZ_CP089929.1"/>
</dbReference>
<dbReference type="SUPFAM" id="SSF46626">
    <property type="entry name" value="Cytochrome c"/>
    <property type="match status" value="1"/>
</dbReference>
<reference evidence="8" key="1">
    <citation type="submission" date="2021-12" db="EMBL/GenBank/DDBJ databases">
        <title>Discovery of the Pendulisporaceae a myxobacterial family with distinct sporulation behavior and unique specialized metabolism.</title>
        <authorList>
            <person name="Garcia R."/>
            <person name="Popoff A."/>
            <person name="Bader C.D."/>
            <person name="Loehr J."/>
            <person name="Walesch S."/>
            <person name="Walt C."/>
            <person name="Boldt J."/>
            <person name="Bunk B."/>
            <person name="Haeckl F.J.F.P.J."/>
            <person name="Gunesch A.P."/>
            <person name="Birkelbach J."/>
            <person name="Nuebel U."/>
            <person name="Pietschmann T."/>
            <person name="Bach T."/>
            <person name="Mueller R."/>
        </authorList>
    </citation>
    <scope>NUCLEOTIDE SEQUENCE</scope>
    <source>
        <strain evidence="8">MSr11367</strain>
    </source>
</reference>
<keyword evidence="3" id="KW-0732">Signal</keyword>
<evidence type="ECO:0000256" key="3">
    <source>
        <dbReference type="ARBA" id="ARBA00022729"/>
    </source>
</evidence>
<dbReference type="InterPro" id="IPR036909">
    <property type="entry name" value="Cyt_c-like_dom_sf"/>
</dbReference>
<dbReference type="EMBL" id="CP089983">
    <property type="protein sequence ID" value="WXB01197.1"/>
    <property type="molecule type" value="Genomic_DNA"/>
</dbReference>
<accession>A0ABZ2KY17</accession>
<dbReference type="Gene3D" id="1.10.760.10">
    <property type="entry name" value="Cytochrome c-like domain"/>
    <property type="match status" value="1"/>
</dbReference>
<sequence>MAQQSEDPSERAARQRGALTYHLDSAGIFANYSTAGDLDEDNDFFESFGTNGRSCGTCHRLEDGLGLTTWTIQKLFYKSKGRDPLFAVVDAATRPDADVSTDEARQKAYSLLLNRGVFRISLPMPQEAEFTLESIDDPYGFSTPQNMSLYRRPLPAANTKFVAGTAIMWDGREPDLASQANNATLGHAEASKPLTEVQKKRIVDFETNVFTSQIVVWGLGRVSPAGGGPINLSQQPFVIGENALPPPRNPRNTNVFDLFDEWTDSAERAKAAVRRGEVLFNTRQMGTNPLGQPAFCSSCHSSFNQGGNDFASPGMFVNIGSSGGGPALLPGTHAERFLSTELPIYTFKNKATGAIAQVNDPGRALISGKWLDVGRFKVPSVRNLGSHAPYFHNGSMKTLMDVVTFYDLTLAQPANVPFTEQEKHDFVAFLESL</sequence>
<keyword evidence="1 6" id="KW-0349">Heme</keyword>
<dbReference type="Proteomes" id="UP001374803">
    <property type="component" value="Chromosome"/>
</dbReference>